<dbReference type="PANTHER" id="PTHR44757:SF2">
    <property type="entry name" value="BIOFILM ARCHITECTURE MAINTENANCE PROTEIN MBAA"/>
    <property type="match status" value="1"/>
</dbReference>
<dbReference type="Pfam" id="PF00990">
    <property type="entry name" value="GGDEF"/>
    <property type="match status" value="1"/>
</dbReference>
<dbReference type="InterPro" id="IPR012226">
    <property type="entry name" value="Diguanyl_cyclase/Pdiesterase"/>
</dbReference>
<name>G7W850_DESOD</name>
<keyword evidence="1" id="KW-1133">Transmembrane helix</keyword>
<dbReference type="SUPFAM" id="SSF141868">
    <property type="entry name" value="EAL domain-like"/>
    <property type="match status" value="1"/>
</dbReference>
<evidence type="ECO:0000313" key="7">
    <source>
        <dbReference type="Proteomes" id="UP000006346"/>
    </source>
</evidence>
<dbReference type="NCBIfam" id="TIGR00229">
    <property type="entry name" value="sensory_box"/>
    <property type="match status" value="2"/>
</dbReference>
<dbReference type="CDD" id="cd01949">
    <property type="entry name" value="GGDEF"/>
    <property type="match status" value="1"/>
</dbReference>
<dbReference type="PIRSF" id="PIRSF005925">
    <property type="entry name" value="Dos"/>
    <property type="match status" value="1"/>
</dbReference>
<evidence type="ECO:0000259" key="4">
    <source>
        <dbReference type="PROSITE" id="PS50883"/>
    </source>
</evidence>
<dbReference type="NCBIfam" id="TIGR00254">
    <property type="entry name" value="GGDEF"/>
    <property type="match status" value="1"/>
</dbReference>
<keyword evidence="1" id="KW-0472">Membrane</keyword>
<dbReference type="SMART" id="SM00267">
    <property type="entry name" value="GGDEF"/>
    <property type="match status" value="1"/>
</dbReference>
<dbReference type="InterPro" id="IPR000700">
    <property type="entry name" value="PAS-assoc_C"/>
</dbReference>
<reference evidence="7" key="1">
    <citation type="submission" date="2011-11" db="EMBL/GenBank/DDBJ databases">
        <title>Complete sequence of Desulfosporosinus orientis DSM 765.</title>
        <authorList>
            <person name="Lucas S."/>
            <person name="Han J."/>
            <person name="Lapidus A."/>
            <person name="Cheng J.-F."/>
            <person name="Goodwin L."/>
            <person name="Pitluck S."/>
            <person name="Peters L."/>
            <person name="Ovchinnikova G."/>
            <person name="Teshima H."/>
            <person name="Detter J.C."/>
            <person name="Han C."/>
            <person name="Tapia R."/>
            <person name="Land M."/>
            <person name="Hauser L."/>
            <person name="Kyrpides N."/>
            <person name="Ivanova N."/>
            <person name="Pagani I."/>
            <person name="Pester M."/>
            <person name="Spring S."/>
            <person name="Ollivier B."/>
            <person name="Rattei T."/>
            <person name="Klenk H.-P."/>
            <person name="Wagner M."/>
            <person name="Loy A."/>
            <person name="Woyke T."/>
        </authorList>
    </citation>
    <scope>NUCLEOTIDE SEQUENCE [LARGE SCALE GENOMIC DNA]</scope>
    <source>
        <strain evidence="7">ATCC 19365 / DSM 765 / NCIMB 8382 / VKM B-1628</strain>
    </source>
</reference>
<dbReference type="InterPro" id="IPR052155">
    <property type="entry name" value="Biofilm_reg_signaling"/>
</dbReference>
<keyword evidence="1" id="KW-0812">Transmembrane</keyword>
<keyword evidence="7" id="KW-1185">Reference proteome</keyword>
<dbReference type="InterPro" id="IPR035919">
    <property type="entry name" value="EAL_sf"/>
</dbReference>
<proteinExistence type="predicted"/>
<feature type="transmembrane region" description="Helical" evidence="1">
    <location>
        <begin position="12"/>
        <end position="31"/>
    </location>
</feature>
<dbReference type="PATRIC" id="fig|768706.3.peg.992"/>
<dbReference type="Pfam" id="PF00989">
    <property type="entry name" value="PAS"/>
    <property type="match status" value="1"/>
</dbReference>
<dbReference type="KEGG" id="dor:Desor_1022"/>
<dbReference type="RefSeq" id="WP_014183518.1">
    <property type="nucleotide sequence ID" value="NC_016584.1"/>
</dbReference>
<sequence length="769" mass="87017">MKYKLNWNISRVTPLCITILYVLISWIWIFFSDRFLAFISKDHQMLLRWSTIKGGLFVLVTAILLYFLIQSGYQSLKKSKKDIQNDREMLECYRLLADEVLDIIIFIRPDGQIIDANEATVKRYGYTREELTNMPVHKLRLPEDHSAIPYFLQNASKGMQFELKHVCKDGSVFPVDISAKGATYNGKPVIVSLIRDISKRKKAEAQVWIAKERAQVTLESIGDAVITSDVQANVDYINPVAETLTGWSNAEAIGFPLEKIFNIINEETGNAVESPIIHCLSEGRVVNIADHTALINKDGLMISIEDSAAPIRDRDQTIIGAVLVFRDVSYKRNHMKELAHQAQHDALTGLPNRLLFNEHLKQALAQGKRKQGKLAVMFLDLDRFKLINDTMGHNLGDQLLKTVAERIRQTLREGDTVARQGGDEFLVLLPEISNEFEAALVSERILGVFAKPFLLDGSEIYISTSIGISLYPDDGSDLETLVKQADTAMYYAKEKGRNNCQFFTEGLNLKANQRLFTENSLRKALSREEFVLHYQPQVDLVSGNIVGLEALIRWNSVELGLVSPAAFIPIAEETGLIVLIGEWVLRTACAQNKRWQKQGYLPLRMAVNISARQFREPSFIKLVEEILQETELDPKWLELEITESIAMDKSEASLQMLGAFKELGVRISIDDFGTGFSSLNYLRRMPIDTLKIDQSFIKDISTGEHGEEVVTAIIQLAKNLKLKVIAEGVETNGQRSFLKEKLCDEMQGYLFSKAVPCNEAERWFRMTEN</sequence>
<dbReference type="SMART" id="SM00086">
    <property type="entry name" value="PAC"/>
    <property type="match status" value="2"/>
</dbReference>
<dbReference type="EMBL" id="CP003108">
    <property type="protein sequence ID" value="AET66696.1"/>
    <property type="molecule type" value="Genomic_DNA"/>
</dbReference>
<dbReference type="eggNOG" id="COG5001">
    <property type="taxonomic scope" value="Bacteria"/>
</dbReference>
<dbReference type="FunFam" id="3.20.20.450:FF:000001">
    <property type="entry name" value="Cyclic di-GMP phosphodiesterase yahA"/>
    <property type="match status" value="1"/>
</dbReference>
<dbReference type="Proteomes" id="UP000006346">
    <property type="component" value="Chromosome"/>
</dbReference>
<dbReference type="SUPFAM" id="SSF55073">
    <property type="entry name" value="Nucleotide cyclase"/>
    <property type="match status" value="1"/>
</dbReference>
<evidence type="ECO:0000256" key="1">
    <source>
        <dbReference type="SAM" id="Phobius"/>
    </source>
</evidence>
<dbReference type="Gene3D" id="3.20.20.450">
    <property type="entry name" value="EAL domain"/>
    <property type="match status" value="1"/>
</dbReference>
<dbReference type="InterPro" id="IPR001633">
    <property type="entry name" value="EAL_dom"/>
</dbReference>
<dbReference type="Gene3D" id="3.30.70.270">
    <property type="match status" value="1"/>
</dbReference>
<dbReference type="InterPro" id="IPR029787">
    <property type="entry name" value="Nucleotide_cyclase"/>
</dbReference>
<dbReference type="Pfam" id="PF13426">
    <property type="entry name" value="PAS_9"/>
    <property type="match status" value="1"/>
</dbReference>
<evidence type="ECO:0000259" key="2">
    <source>
        <dbReference type="PROSITE" id="PS50112"/>
    </source>
</evidence>
<dbReference type="InterPro" id="IPR000014">
    <property type="entry name" value="PAS"/>
</dbReference>
<dbReference type="SMART" id="SM00052">
    <property type="entry name" value="EAL"/>
    <property type="match status" value="1"/>
</dbReference>
<dbReference type="InterPro" id="IPR000160">
    <property type="entry name" value="GGDEF_dom"/>
</dbReference>
<dbReference type="PROSITE" id="PS50112">
    <property type="entry name" value="PAS"/>
    <property type="match status" value="2"/>
</dbReference>
<dbReference type="InterPro" id="IPR043128">
    <property type="entry name" value="Rev_trsase/Diguanyl_cyclase"/>
</dbReference>
<dbReference type="InterPro" id="IPR035965">
    <property type="entry name" value="PAS-like_dom_sf"/>
</dbReference>
<dbReference type="CDD" id="cd01948">
    <property type="entry name" value="EAL"/>
    <property type="match status" value="1"/>
</dbReference>
<accession>G7W850</accession>
<dbReference type="Gene3D" id="3.30.450.20">
    <property type="entry name" value="PAS domain"/>
    <property type="match status" value="2"/>
</dbReference>
<dbReference type="AlphaFoldDB" id="G7W850"/>
<feature type="domain" description="EAL" evidence="4">
    <location>
        <begin position="514"/>
        <end position="768"/>
    </location>
</feature>
<dbReference type="SUPFAM" id="SSF55785">
    <property type="entry name" value="PYP-like sensor domain (PAS domain)"/>
    <property type="match status" value="2"/>
</dbReference>
<evidence type="ECO:0000259" key="3">
    <source>
        <dbReference type="PROSITE" id="PS50113"/>
    </source>
</evidence>
<dbReference type="HOGENOM" id="CLU_000445_70_20_9"/>
<dbReference type="InterPro" id="IPR013767">
    <property type="entry name" value="PAS_fold"/>
</dbReference>
<dbReference type="SMART" id="SM00091">
    <property type="entry name" value="PAS"/>
    <property type="match status" value="2"/>
</dbReference>
<dbReference type="InterPro" id="IPR001610">
    <property type="entry name" value="PAC"/>
</dbReference>
<feature type="domain" description="PAS" evidence="2">
    <location>
        <begin position="89"/>
        <end position="159"/>
    </location>
</feature>
<feature type="domain" description="GGDEF" evidence="5">
    <location>
        <begin position="372"/>
        <end position="505"/>
    </location>
</feature>
<dbReference type="GO" id="GO:0006355">
    <property type="term" value="P:regulation of DNA-templated transcription"/>
    <property type="evidence" value="ECO:0007669"/>
    <property type="project" value="InterPro"/>
</dbReference>
<protein>
    <submittedName>
        <fullName evidence="6">PAS domain S-box/diguanylate cyclase (GGDEF) domain-containing protein</fullName>
    </submittedName>
</protein>
<dbReference type="PANTHER" id="PTHR44757">
    <property type="entry name" value="DIGUANYLATE CYCLASE DGCP"/>
    <property type="match status" value="1"/>
</dbReference>
<feature type="domain" description="PAS" evidence="2">
    <location>
        <begin position="210"/>
        <end position="283"/>
    </location>
</feature>
<dbReference type="PROSITE" id="PS50883">
    <property type="entry name" value="EAL"/>
    <property type="match status" value="1"/>
</dbReference>
<organism evidence="6 7">
    <name type="scientific">Desulfosporosinus orientis (strain ATCC 19365 / DSM 765 / NCIMB 8382 / VKM B-1628 / Singapore I)</name>
    <name type="common">Desulfotomaculum orientis</name>
    <dbReference type="NCBI Taxonomy" id="768706"/>
    <lineage>
        <taxon>Bacteria</taxon>
        <taxon>Bacillati</taxon>
        <taxon>Bacillota</taxon>
        <taxon>Clostridia</taxon>
        <taxon>Eubacteriales</taxon>
        <taxon>Desulfitobacteriaceae</taxon>
        <taxon>Desulfosporosinus</taxon>
    </lineage>
</organism>
<dbReference type="PROSITE" id="PS50887">
    <property type="entry name" value="GGDEF"/>
    <property type="match status" value="1"/>
</dbReference>
<dbReference type="Pfam" id="PF00563">
    <property type="entry name" value="EAL"/>
    <property type="match status" value="1"/>
</dbReference>
<feature type="domain" description="PAC" evidence="3">
    <location>
        <begin position="288"/>
        <end position="340"/>
    </location>
</feature>
<gene>
    <name evidence="6" type="ordered locus">Desor_1022</name>
</gene>
<evidence type="ECO:0000313" key="6">
    <source>
        <dbReference type="EMBL" id="AET66696.1"/>
    </source>
</evidence>
<evidence type="ECO:0000259" key="5">
    <source>
        <dbReference type="PROSITE" id="PS50887"/>
    </source>
</evidence>
<reference evidence="6 7" key="2">
    <citation type="journal article" date="2012" name="J. Bacteriol.">
        <title>Complete genome sequences of Desulfosporosinus orientis DSM765T, Desulfosporosinus youngiae DSM17734T, Desulfosporosinus meridiei DSM13257T, and Desulfosporosinus acidiphilus DSM22704T.</title>
        <authorList>
            <person name="Pester M."/>
            <person name="Brambilla E."/>
            <person name="Alazard D."/>
            <person name="Rattei T."/>
            <person name="Weinmaier T."/>
            <person name="Han J."/>
            <person name="Lucas S."/>
            <person name="Lapidus A."/>
            <person name="Cheng J.F."/>
            <person name="Goodwin L."/>
            <person name="Pitluck S."/>
            <person name="Peters L."/>
            <person name="Ovchinnikova G."/>
            <person name="Teshima H."/>
            <person name="Detter J.C."/>
            <person name="Han C.S."/>
            <person name="Tapia R."/>
            <person name="Land M.L."/>
            <person name="Hauser L."/>
            <person name="Kyrpides N.C."/>
            <person name="Ivanova N.N."/>
            <person name="Pagani I."/>
            <person name="Huntmann M."/>
            <person name="Wei C.L."/>
            <person name="Davenport K.W."/>
            <person name="Daligault H."/>
            <person name="Chain P.S."/>
            <person name="Chen A."/>
            <person name="Mavromatis K."/>
            <person name="Markowitz V."/>
            <person name="Szeto E."/>
            <person name="Mikhailova N."/>
            <person name="Pati A."/>
            <person name="Wagner M."/>
            <person name="Woyke T."/>
            <person name="Ollivier B."/>
            <person name="Klenk H.P."/>
            <person name="Spring S."/>
            <person name="Loy A."/>
        </authorList>
    </citation>
    <scope>NUCLEOTIDE SEQUENCE [LARGE SCALE GENOMIC DNA]</scope>
    <source>
        <strain evidence="7">ATCC 19365 / DSM 765 / NCIMB 8382 / VKM B-1628</strain>
    </source>
</reference>
<feature type="transmembrane region" description="Helical" evidence="1">
    <location>
        <begin position="51"/>
        <end position="69"/>
    </location>
</feature>
<dbReference type="OrthoDB" id="9762141at2"/>
<dbReference type="CDD" id="cd00130">
    <property type="entry name" value="PAS"/>
    <property type="match status" value="2"/>
</dbReference>
<dbReference type="PROSITE" id="PS50113">
    <property type="entry name" value="PAC"/>
    <property type="match status" value="1"/>
</dbReference>
<dbReference type="STRING" id="768706.Desor_1022"/>
<dbReference type="FunFam" id="3.30.70.270:FF:000001">
    <property type="entry name" value="Diguanylate cyclase domain protein"/>
    <property type="match status" value="1"/>
</dbReference>